<keyword evidence="1" id="KW-1133">Transmembrane helix</keyword>
<evidence type="ECO:0000259" key="3">
    <source>
        <dbReference type="PROSITE" id="PS51202"/>
    </source>
</evidence>
<dbReference type="GO" id="GO:0006813">
    <property type="term" value="P:potassium ion transport"/>
    <property type="evidence" value="ECO:0007669"/>
    <property type="project" value="InterPro"/>
</dbReference>
<feature type="domain" description="RCK N-terminal" evidence="2">
    <location>
        <begin position="353"/>
        <end position="461"/>
    </location>
</feature>
<name>A0A369XQB8_9PROT</name>
<dbReference type="Proteomes" id="UP000253831">
    <property type="component" value="Unassembled WGS sequence"/>
</dbReference>
<dbReference type="SUPFAM" id="SSF81324">
    <property type="entry name" value="Voltage-gated potassium channels"/>
    <property type="match status" value="1"/>
</dbReference>
<dbReference type="InterPro" id="IPR003148">
    <property type="entry name" value="RCK_N"/>
</dbReference>
<gene>
    <name evidence="4" type="ORF">DVS81_15765</name>
</gene>
<dbReference type="InterPro" id="IPR006037">
    <property type="entry name" value="RCK_C"/>
</dbReference>
<dbReference type="InterPro" id="IPR050721">
    <property type="entry name" value="Trk_Ktr_HKT_K-transport"/>
</dbReference>
<dbReference type="PROSITE" id="PS51201">
    <property type="entry name" value="RCK_N"/>
    <property type="match status" value="1"/>
</dbReference>
<dbReference type="Gene3D" id="1.10.287.70">
    <property type="match status" value="1"/>
</dbReference>
<evidence type="ECO:0000313" key="4">
    <source>
        <dbReference type="EMBL" id="RDE49608.1"/>
    </source>
</evidence>
<dbReference type="Gene3D" id="3.40.50.720">
    <property type="entry name" value="NAD(P)-binding Rossmann-like Domain"/>
    <property type="match status" value="2"/>
</dbReference>
<dbReference type="SUPFAM" id="SSF116726">
    <property type="entry name" value="TrkA C-terminal domain-like"/>
    <property type="match status" value="2"/>
</dbReference>
<comment type="caution">
    <text evidence="4">The sequence shown here is derived from an EMBL/GenBank/DDBJ whole genome shotgun (WGS) entry which is preliminary data.</text>
</comment>
<dbReference type="PANTHER" id="PTHR43833:SF13">
    <property type="entry name" value="POTASSIUM CHANNEL PROTEIN 2-RELATED"/>
    <property type="match status" value="1"/>
</dbReference>
<organism evidence="4 5">
    <name type="scientific">Candidatus Accumulibacter meliphilus</name>
    <dbReference type="NCBI Taxonomy" id="2211374"/>
    <lineage>
        <taxon>Bacteria</taxon>
        <taxon>Pseudomonadati</taxon>
        <taxon>Pseudomonadota</taxon>
        <taxon>Betaproteobacteria</taxon>
        <taxon>Candidatus Accumulibacter</taxon>
    </lineage>
</organism>
<dbReference type="GO" id="GO:0008324">
    <property type="term" value="F:monoatomic cation transmembrane transporter activity"/>
    <property type="evidence" value="ECO:0007669"/>
    <property type="project" value="InterPro"/>
</dbReference>
<evidence type="ECO:0008006" key="6">
    <source>
        <dbReference type="Google" id="ProtNLM"/>
    </source>
</evidence>
<dbReference type="InterPro" id="IPR036291">
    <property type="entry name" value="NAD(P)-bd_dom_sf"/>
</dbReference>
<dbReference type="PANTHER" id="PTHR43833">
    <property type="entry name" value="POTASSIUM CHANNEL PROTEIN 2-RELATED-RELATED"/>
    <property type="match status" value="1"/>
</dbReference>
<keyword evidence="1" id="KW-0472">Membrane</keyword>
<evidence type="ECO:0000259" key="2">
    <source>
        <dbReference type="PROSITE" id="PS51201"/>
    </source>
</evidence>
<dbReference type="SUPFAM" id="SSF51735">
    <property type="entry name" value="NAD(P)-binding Rossmann-fold domains"/>
    <property type="match status" value="2"/>
</dbReference>
<dbReference type="AlphaFoldDB" id="A0A369XQB8"/>
<feature type="transmembrane region" description="Helical" evidence="1">
    <location>
        <begin position="85"/>
        <end position="110"/>
    </location>
</feature>
<feature type="transmembrane region" description="Helical" evidence="1">
    <location>
        <begin position="27"/>
        <end position="46"/>
    </location>
</feature>
<dbReference type="Gene3D" id="3.30.70.1450">
    <property type="entry name" value="Regulator of K+ conductance, C-terminal domain"/>
    <property type="match status" value="2"/>
</dbReference>
<sequence>MGGFPCPPRQQRRCDVIGHFKRSTRRLFALLLSIPLVILAGGLLYMSGMDYLENNPRDFWASIEWAAETLTTTGYGSDSRWTHPAMILFVIFFELVGMSFYVLIFPVFFLPYFEERFEARLPGLLPEMAGRVLIHRYGPAVDSLIEELRRVGTAVVVLEQDERQARRLRDRGYDVVFGALDEQPGMLAGVERAQALITNADDHADATFIMMARERGYTGTILALAEEPLHRPPMEKIGATAVFTPSHVLGAALAARASSRISPKVEGLQLLGERVGIADFRVQASSPLAGQRLGTLRMRARYGVTVIGQWNGGRFAPAQGPETRIQAGAILVAAGAHANLARVERMATPLRRIGPIVVAGYGAVGRKVVEMLRDAGESIIVIDERPDAAVDVVGNILEQSTLEAAEVRKARAVVLALSNDSAGVFATAVVRDYAPEVRLIARVNLAPNVARLYQAGADVALSVGQVAGQILAHHLLGEDAVTVEQRLKLARVAPGTLVDGHPWQAGIREKTATAVVAVERGTEVLVEFDEAFKLRADDILFVCGTTTSVDRYMREYRAKPAERPPTPPDPSA</sequence>
<dbReference type="Pfam" id="PF02254">
    <property type="entry name" value="TrkA_N"/>
    <property type="match status" value="2"/>
</dbReference>
<evidence type="ECO:0000256" key="1">
    <source>
        <dbReference type="SAM" id="Phobius"/>
    </source>
</evidence>
<accession>A0A369XQB8</accession>
<keyword evidence="1" id="KW-0812">Transmembrane</keyword>
<feature type="domain" description="RCK C-terminal" evidence="3">
    <location>
        <begin position="265"/>
        <end position="349"/>
    </location>
</feature>
<dbReference type="InterPro" id="IPR036721">
    <property type="entry name" value="RCK_C_sf"/>
</dbReference>
<dbReference type="EMBL" id="QPGA01000037">
    <property type="protein sequence ID" value="RDE49608.1"/>
    <property type="molecule type" value="Genomic_DNA"/>
</dbReference>
<protein>
    <recommendedName>
        <fullName evidence="6">Potassium channel protein</fullName>
    </recommendedName>
</protein>
<proteinExistence type="predicted"/>
<evidence type="ECO:0000313" key="5">
    <source>
        <dbReference type="Proteomes" id="UP000253831"/>
    </source>
</evidence>
<dbReference type="Pfam" id="PF02080">
    <property type="entry name" value="TrkA_C"/>
    <property type="match status" value="1"/>
</dbReference>
<dbReference type="PROSITE" id="PS51202">
    <property type="entry name" value="RCK_C"/>
    <property type="match status" value="1"/>
</dbReference>
<reference evidence="4 5" key="1">
    <citation type="submission" date="2018-05" db="EMBL/GenBank/DDBJ databases">
        <title>Integrated omic analyses show evidence that a Ca. Accumulibacter phosphatis strain performs denitrification under micro-aerobic conditions.</title>
        <authorList>
            <person name="Camejo P.Y."/>
            <person name="Katherine M.D."/>
            <person name="Daniel N.R."/>
        </authorList>
    </citation>
    <scope>NUCLEOTIDE SEQUENCE [LARGE SCALE GENOMIC DNA]</scope>
    <source>
        <strain evidence="4">UW-LDO-IC</strain>
    </source>
</reference>